<keyword evidence="6" id="KW-1185">Reference proteome</keyword>
<evidence type="ECO:0000256" key="2">
    <source>
        <dbReference type="ARBA" id="ARBA00023043"/>
    </source>
</evidence>
<dbReference type="Pfam" id="PF12796">
    <property type="entry name" value="Ank_2"/>
    <property type="match status" value="3"/>
</dbReference>
<feature type="repeat" description="ANK" evidence="3">
    <location>
        <begin position="594"/>
        <end position="628"/>
    </location>
</feature>
<dbReference type="Pfam" id="PF20720">
    <property type="entry name" value="nSTAND3"/>
    <property type="match status" value="1"/>
</dbReference>
<dbReference type="SMART" id="SM00248">
    <property type="entry name" value="ANK"/>
    <property type="match status" value="8"/>
</dbReference>
<dbReference type="SUPFAM" id="SSF48403">
    <property type="entry name" value="Ankyrin repeat"/>
    <property type="match status" value="1"/>
</dbReference>
<reference evidence="5 6" key="1">
    <citation type="submission" date="2024-01" db="EMBL/GenBank/DDBJ databases">
        <title>The genome of the rayed Mediterranean limpet Patella caerulea (Linnaeus, 1758).</title>
        <authorList>
            <person name="Anh-Thu Weber A."/>
            <person name="Halstead-Nussloch G."/>
        </authorList>
    </citation>
    <scope>NUCLEOTIDE SEQUENCE [LARGE SCALE GENOMIC DNA]</scope>
    <source>
        <strain evidence="5">AATW-2023a</strain>
        <tissue evidence="5">Whole specimen</tissue>
    </source>
</reference>
<proteinExistence type="predicted"/>
<dbReference type="InterPro" id="IPR049050">
    <property type="entry name" value="nSTAND3"/>
</dbReference>
<dbReference type="PROSITE" id="PS50297">
    <property type="entry name" value="ANK_REP_REGION"/>
    <property type="match status" value="6"/>
</dbReference>
<feature type="repeat" description="ANK" evidence="3">
    <location>
        <begin position="862"/>
        <end position="897"/>
    </location>
</feature>
<feature type="repeat" description="ANK" evidence="3">
    <location>
        <begin position="793"/>
        <end position="827"/>
    </location>
</feature>
<protein>
    <recommendedName>
        <fullName evidence="4">Novel STAND NTPase 3 domain-containing protein</fullName>
    </recommendedName>
</protein>
<gene>
    <name evidence="5" type="ORF">SNE40_015566</name>
</gene>
<dbReference type="Proteomes" id="UP001347796">
    <property type="component" value="Unassembled WGS sequence"/>
</dbReference>
<dbReference type="PANTHER" id="PTHR24171">
    <property type="entry name" value="ANKYRIN REPEAT DOMAIN-CONTAINING PROTEIN 39-RELATED"/>
    <property type="match status" value="1"/>
</dbReference>
<evidence type="ECO:0000259" key="4">
    <source>
        <dbReference type="Pfam" id="PF20720"/>
    </source>
</evidence>
<dbReference type="GO" id="GO:0085020">
    <property type="term" value="P:protein K6-linked ubiquitination"/>
    <property type="evidence" value="ECO:0007669"/>
    <property type="project" value="TreeGrafter"/>
</dbReference>
<dbReference type="PROSITE" id="PS50088">
    <property type="entry name" value="ANK_REPEAT"/>
    <property type="match status" value="7"/>
</dbReference>
<feature type="domain" description="Novel STAND NTPase 3" evidence="4">
    <location>
        <begin position="68"/>
        <end position="203"/>
    </location>
</feature>
<dbReference type="GO" id="GO:0070531">
    <property type="term" value="C:BRCA1-A complex"/>
    <property type="evidence" value="ECO:0007669"/>
    <property type="project" value="TreeGrafter"/>
</dbReference>
<feature type="repeat" description="ANK" evidence="3">
    <location>
        <begin position="560"/>
        <end position="593"/>
    </location>
</feature>
<dbReference type="PRINTS" id="PR01415">
    <property type="entry name" value="ANKYRIN"/>
</dbReference>
<dbReference type="InterPro" id="IPR036770">
    <property type="entry name" value="Ankyrin_rpt-contain_sf"/>
</dbReference>
<evidence type="ECO:0000256" key="1">
    <source>
        <dbReference type="ARBA" id="ARBA00022737"/>
    </source>
</evidence>
<dbReference type="InterPro" id="IPR027417">
    <property type="entry name" value="P-loop_NTPase"/>
</dbReference>
<organism evidence="5 6">
    <name type="scientific">Patella caerulea</name>
    <name type="common">Rayed Mediterranean limpet</name>
    <dbReference type="NCBI Taxonomy" id="87958"/>
    <lineage>
        <taxon>Eukaryota</taxon>
        <taxon>Metazoa</taxon>
        <taxon>Spiralia</taxon>
        <taxon>Lophotrochozoa</taxon>
        <taxon>Mollusca</taxon>
        <taxon>Gastropoda</taxon>
        <taxon>Patellogastropoda</taxon>
        <taxon>Patelloidea</taxon>
        <taxon>Patellidae</taxon>
        <taxon>Patella</taxon>
    </lineage>
</organism>
<dbReference type="GO" id="GO:0004842">
    <property type="term" value="F:ubiquitin-protein transferase activity"/>
    <property type="evidence" value="ECO:0007669"/>
    <property type="project" value="TreeGrafter"/>
</dbReference>
<keyword evidence="1" id="KW-0677">Repeat</keyword>
<feature type="repeat" description="ANK" evidence="3">
    <location>
        <begin position="703"/>
        <end position="735"/>
    </location>
</feature>
<keyword evidence="2 3" id="KW-0040">ANK repeat</keyword>
<evidence type="ECO:0000313" key="6">
    <source>
        <dbReference type="Proteomes" id="UP001347796"/>
    </source>
</evidence>
<feature type="repeat" description="ANK" evidence="3">
    <location>
        <begin position="828"/>
        <end position="860"/>
    </location>
</feature>
<feature type="repeat" description="ANK" evidence="3">
    <location>
        <begin position="759"/>
        <end position="791"/>
    </location>
</feature>
<dbReference type="Pfam" id="PF00023">
    <property type="entry name" value="Ank"/>
    <property type="match status" value="1"/>
</dbReference>
<dbReference type="PANTHER" id="PTHR24171:SF8">
    <property type="entry name" value="BRCA1-ASSOCIATED RING DOMAIN PROTEIN 1"/>
    <property type="match status" value="1"/>
</dbReference>
<comment type="caution">
    <text evidence="5">The sequence shown here is derived from an EMBL/GenBank/DDBJ whole genome shotgun (WGS) entry which is preliminary data.</text>
</comment>
<sequence length="931" mass="105306">MASGLQSNQRPTIERSVSAGPTTIVIGQATINQERKGLLPKQISLSLKQLIANAKLIFDQDEVDKARFVETAGCKMAFKTLMKYRCVGIIGPTCSGKSTIIRHIVNKFLRNNSESMKLEPVLLKKPTDWDLVPKIVSPNSDEDKYIVIIKNMFGINSLKKDLIEEWIRNFEAMDKMLQRGLVFVVFTCKTLIFNKCKSNLNSDLFDKDRLIFLHEDRYKITDGEGVTILQKLNIPTDEIVMDNLSKTVFFYNCQLIKGFKKSKSVDRLELFERSHEFWDRELQKLEDDPESLAALSMILLLGGNVTSAQLRADSVIKIIVRQSTSLTARHDLETSCQYLVGSFLKFNVDSASYSFIENSLRDCVLNVVWNRGDFSHKEIIARCPLDLILERITTECPAKKGELLVVQEDIQNIARRLPKEIRDNAKLLECSGLKKGFLLESLFACVERKLKLELSEILFLSICYMGDYKSLKLIHKFISKTTLKATSEKRAPVVNAIKSNIDSRIKTNLLVEFHCYEDGLGKCNRNILHYISEYWNVANLRHFIQDYPTVKELINLKDSDGQTPIQLASLNNNDMDVLVYLKDIGADVNHIDNNGRTALQLVLENRDGDIDKVKLLLNLGARINCDNDSRSIFRIVCSLKSNVGMMMKLFANGTNKHLINSRDENGLTPLHYAVREGSLCDLGTLLDLQAESHTNVINTQDKEGLTPLHYAVKKGNIAMVRKILDHGADVSIEEDSLTPSSIGCKTQGVHNVINTQDEEGLTPLHYAVKNGNIAMVRELLHRGADVSIEENDDFLTPLSIACKNQDDHDDIVKLLIDWGANIDHKHRFNDTPLHEAIENGLVRCVESLLENGANVNSQSKWKKKTPLHMVLKTPKRKRLEILGLLIRYGADANIRDGNDKTVLDLAKNNKRYLDIEDCLANLLEQTFVIKV</sequence>
<dbReference type="SUPFAM" id="SSF52540">
    <property type="entry name" value="P-loop containing nucleoside triphosphate hydrolases"/>
    <property type="match status" value="1"/>
</dbReference>
<accession>A0AAN8JH72</accession>
<evidence type="ECO:0000256" key="3">
    <source>
        <dbReference type="PROSITE-ProRule" id="PRU00023"/>
    </source>
</evidence>
<dbReference type="InterPro" id="IPR002110">
    <property type="entry name" value="Ankyrin_rpt"/>
</dbReference>
<evidence type="ECO:0000313" key="5">
    <source>
        <dbReference type="EMBL" id="KAK6177472.1"/>
    </source>
</evidence>
<dbReference type="Gene3D" id="1.25.40.20">
    <property type="entry name" value="Ankyrin repeat-containing domain"/>
    <property type="match status" value="3"/>
</dbReference>
<dbReference type="AlphaFoldDB" id="A0AAN8JH72"/>
<name>A0AAN8JH72_PATCE</name>
<dbReference type="GO" id="GO:0031436">
    <property type="term" value="C:BRCA1-BARD1 complex"/>
    <property type="evidence" value="ECO:0007669"/>
    <property type="project" value="TreeGrafter"/>
</dbReference>
<dbReference type="EMBL" id="JAZGQO010000010">
    <property type="protein sequence ID" value="KAK6177472.1"/>
    <property type="molecule type" value="Genomic_DNA"/>
</dbReference>